<evidence type="ECO:0000313" key="6">
    <source>
        <dbReference type="EMBL" id="ANY83893.1"/>
    </source>
</evidence>
<dbReference type="EMBL" id="CP016618">
    <property type="protein sequence ID" value="ANY83893.1"/>
    <property type="molecule type" value="Genomic_DNA"/>
</dbReference>
<dbReference type="PANTHER" id="PTHR46847:SF1">
    <property type="entry name" value="D-ALLOSE-BINDING PERIPLASMIC PROTEIN-RELATED"/>
    <property type="match status" value="1"/>
</dbReference>
<comment type="similarity">
    <text evidence="2">Belongs to the bacterial solute-binding protein 2 family.</text>
</comment>
<dbReference type="AlphaFoldDB" id="A0A1B2EV95"/>
<dbReference type="GO" id="GO:0030313">
    <property type="term" value="C:cell envelope"/>
    <property type="evidence" value="ECO:0007669"/>
    <property type="project" value="UniProtKB-SubCell"/>
</dbReference>
<sequence>MTRRNFVTSTASLVLGAAAGGRIAFAQAKSLVIATSLPSLSFPFFVHMQRQLQAEAKSLGDIRLIETDGQNSVPKQTADVEAAITQKVNAIVISPLEVNAMAPALEQAVKAGIPVVTIDRQVRGVSGILAHVGADNVKGGEAQAEAIMRAFPNGAKIFHLQGQPGAGPAIDRNKGLHNVLDKAKDKYQIVFEQTANFARAEGLSVTEAGLAGKGKPDVIVCANDDMALGAMEAVKARNLSGIAIYGFDALPEALKAIRAGQMAATIEQFPGEQSREAMRIAVSYARDSKKPDTQVKLITPVAITKENVNKAERISEVS</sequence>
<dbReference type="InterPro" id="IPR028082">
    <property type="entry name" value="Peripla_BP_I"/>
</dbReference>
<reference evidence="6" key="1">
    <citation type="submission" date="2016-07" db="EMBL/GenBank/DDBJ databases">
        <title>Microvirga ossetica sp. nov. a new species of rhizobia isolated from root nodules of the legume species Vicia alpestris Steven originated from North Ossetia region in the Caucasus.</title>
        <authorList>
            <person name="Safronova V.I."/>
            <person name="Kuznetsova I.G."/>
            <person name="Sazanova A.L."/>
            <person name="Belimov A."/>
            <person name="Andronov E."/>
            <person name="Osledkin Y.S."/>
            <person name="Onishchuk O.P."/>
            <person name="Kurchak O.N."/>
            <person name="Shaposhnikov A.I."/>
            <person name="Willems A."/>
            <person name="Tikhonovich I.A."/>
        </authorList>
    </citation>
    <scope>NUCLEOTIDE SEQUENCE [LARGE SCALE GENOMIC DNA]</scope>
    <source>
        <strain evidence="6">V5/3M</strain>
        <plasmid evidence="6">unnamed3</plasmid>
    </source>
</reference>
<geneLocation type="plasmid" evidence="6">
    <name>unnamed3</name>
</geneLocation>
<protein>
    <submittedName>
        <fullName evidence="6">LacI family transcriptional regulator</fullName>
    </submittedName>
</protein>
<comment type="subcellular location">
    <subcellularLocation>
        <location evidence="1">Cell envelope</location>
    </subcellularLocation>
</comment>
<dbReference type="PANTHER" id="PTHR46847">
    <property type="entry name" value="D-ALLOSE-BINDING PERIPLASMIC PROTEIN-RELATED"/>
    <property type="match status" value="1"/>
</dbReference>
<feature type="chain" id="PRO_5008536506" evidence="4">
    <location>
        <begin position="27"/>
        <end position="318"/>
    </location>
</feature>
<evidence type="ECO:0000256" key="2">
    <source>
        <dbReference type="ARBA" id="ARBA00007639"/>
    </source>
</evidence>
<dbReference type="SUPFAM" id="SSF53822">
    <property type="entry name" value="Periplasmic binding protein-like I"/>
    <property type="match status" value="1"/>
</dbReference>
<accession>A0A1B2EV95</accession>
<evidence type="ECO:0000256" key="4">
    <source>
        <dbReference type="SAM" id="SignalP"/>
    </source>
</evidence>
<name>A0A1B2EV95_9HYPH</name>
<evidence type="ECO:0000256" key="3">
    <source>
        <dbReference type="ARBA" id="ARBA00022729"/>
    </source>
</evidence>
<gene>
    <name evidence="6" type="ORF">BB934_34655</name>
</gene>
<feature type="domain" description="Periplasmic binding protein" evidence="5">
    <location>
        <begin position="33"/>
        <end position="286"/>
    </location>
</feature>
<dbReference type="Pfam" id="PF13407">
    <property type="entry name" value="Peripla_BP_4"/>
    <property type="match status" value="1"/>
</dbReference>
<evidence type="ECO:0000259" key="5">
    <source>
        <dbReference type="Pfam" id="PF13407"/>
    </source>
</evidence>
<dbReference type="KEGG" id="moc:BB934_34655"/>
<evidence type="ECO:0000256" key="1">
    <source>
        <dbReference type="ARBA" id="ARBA00004196"/>
    </source>
</evidence>
<organism evidence="6">
    <name type="scientific">Microvirga ossetica</name>
    <dbReference type="NCBI Taxonomy" id="1882682"/>
    <lineage>
        <taxon>Bacteria</taxon>
        <taxon>Pseudomonadati</taxon>
        <taxon>Pseudomonadota</taxon>
        <taxon>Alphaproteobacteria</taxon>
        <taxon>Hyphomicrobiales</taxon>
        <taxon>Methylobacteriaceae</taxon>
        <taxon>Microvirga</taxon>
    </lineage>
</organism>
<keyword evidence="3 4" id="KW-0732">Signal</keyword>
<dbReference type="InterPro" id="IPR025997">
    <property type="entry name" value="SBP_2_dom"/>
</dbReference>
<proteinExistence type="inferred from homology"/>
<dbReference type="GO" id="GO:0030246">
    <property type="term" value="F:carbohydrate binding"/>
    <property type="evidence" value="ECO:0007669"/>
    <property type="project" value="UniProtKB-ARBA"/>
</dbReference>
<feature type="signal peptide" evidence="4">
    <location>
        <begin position="1"/>
        <end position="26"/>
    </location>
</feature>
<dbReference type="Gene3D" id="3.40.50.2300">
    <property type="match status" value="2"/>
</dbReference>
<keyword evidence="6" id="KW-0614">Plasmid</keyword>